<dbReference type="RefSeq" id="WP_129036183.1">
    <property type="nucleotide sequence ID" value="NZ_SDDX01000027.1"/>
</dbReference>
<dbReference type="Proteomes" id="UP000323910">
    <property type="component" value="Unassembled WGS sequence"/>
</dbReference>
<sequence length="137" mass="15880">MNTLFICPTILKPFLYNAAINKVLFRTKYVIGIIIFSLSFHIHAYELNCSSSNLNTSEKTICNDPYLTIADHALSNELQLASKNIFTRKWLSLEQKLWEKERNLCGSDISCLKNIYTERKKVLEAITLYSSIYDIYL</sequence>
<gene>
    <name evidence="1" type="ORF">FZO59_20990</name>
</gene>
<organism evidence="1 2">
    <name type="scientific">Lelliottia nimipressuralis</name>
    <dbReference type="NCBI Taxonomy" id="69220"/>
    <lineage>
        <taxon>Bacteria</taxon>
        <taxon>Pseudomonadati</taxon>
        <taxon>Pseudomonadota</taxon>
        <taxon>Gammaproteobacteria</taxon>
        <taxon>Enterobacterales</taxon>
        <taxon>Enterobacteriaceae</taxon>
        <taxon>Lelliottia</taxon>
    </lineage>
</organism>
<evidence type="ECO:0008006" key="3">
    <source>
        <dbReference type="Google" id="ProtNLM"/>
    </source>
</evidence>
<comment type="caution">
    <text evidence="1">The sequence shown here is derived from an EMBL/GenBank/DDBJ whole genome shotgun (WGS) entry which is preliminary data.</text>
</comment>
<reference evidence="1 2" key="1">
    <citation type="submission" date="2019-08" db="EMBL/GenBank/DDBJ databases">
        <title>The draft genome of Lelliottia nimipressuralis strain CICC 24156.</title>
        <authorList>
            <person name="Wu W."/>
            <person name="Feng Y."/>
            <person name="Zong Z."/>
        </authorList>
    </citation>
    <scope>NUCLEOTIDE SEQUENCE [LARGE SCALE GENOMIC DNA]</scope>
    <source>
        <strain evidence="1 2">CICC 24156</strain>
    </source>
</reference>
<evidence type="ECO:0000313" key="2">
    <source>
        <dbReference type="Proteomes" id="UP000323910"/>
    </source>
</evidence>
<keyword evidence="2" id="KW-1185">Reference proteome</keyword>
<dbReference type="EMBL" id="VTFR01000014">
    <property type="protein sequence ID" value="TYT29263.1"/>
    <property type="molecule type" value="Genomic_DNA"/>
</dbReference>
<protein>
    <recommendedName>
        <fullName evidence="3">DUF1311 domain-containing protein</fullName>
    </recommendedName>
</protein>
<proteinExistence type="predicted"/>
<evidence type="ECO:0000313" key="1">
    <source>
        <dbReference type="EMBL" id="TYT29263.1"/>
    </source>
</evidence>
<accession>A0ABY3NXB2</accession>
<name>A0ABY3NXB2_9ENTR</name>